<evidence type="ECO:0000313" key="11">
    <source>
        <dbReference type="Proteomes" id="UP001314205"/>
    </source>
</evidence>
<evidence type="ECO:0000256" key="5">
    <source>
        <dbReference type="ARBA" id="ARBA00022837"/>
    </source>
</evidence>
<evidence type="ECO:0000256" key="1">
    <source>
        <dbReference type="ARBA" id="ARBA00004141"/>
    </source>
</evidence>
<evidence type="ECO:0000256" key="3">
    <source>
        <dbReference type="ARBA" id="ARBA00022723"/>
    </source>
</evidence>
<dbReference type="Proteomes" id="UP001314205">
    <property type="component" value="Unassembled WGS sequence"/>
</dbReference>
<reference evidence="10 11" key="1">
    <citation type="submission" date="2023-11" db="EMBL/GenBank/DDBJ databases">
        <authorList>
            <person name="Hedman E."/>
            <person name="Englund M."/>
            <person name="Stromberg M."/>
            <person name="Nyberg Akerstrom W."/>
            <person name="Nylinder S."/>
            <person name="Jareborg N."/>
            <person name="Kallberg Y."/>
            <person name="Kronander E."/>
        </authorList>
    </citation>
    <scope>NUCLEOTIDE SEQUENCE [LARGE SCALE GENOMIC DNA]</scope>
</reference>
<keyword evidence="6 8" id="KW-1133">Transmembrane helix</keyword>
<keyword evidence="7 8" id="KW-0472">Membrane</keyword>
<dbReference type="PANTHER" id="PTHR45911">
    <property type="entry name" value="C2 DOMAIN-CONTAINING PROTEIN"/>
    <property type="match status" value="1"/>
</dbReference>
<gene>
    <name evidence="10" type="ORF">PARMNEM_LOCUS7327</name>
</gene>
<dbReference type="Pfam" id="PF08372">
    <property type="entry name" value="PRT_C"/>
    <property type="match status" value="1"/>
</dbReference>
<evidence type="ECO:0000256" key="2">
    <source>
        <dbReference type="ARBA" id="ARBA00022692"/>
    </source>
</evidence>
<evidence type="ECO:0000259" key="9">
    <source>
        <dbReference type="SMART" id="SM00239"/>
    </source>
</evidence>
<keyword evidence="3" id="KW-0479">Metal-binding</keyword>
<evidence type="ECO:0000256" key="8">
    <source>
        <dbReference type="SAM" id="Phobius"/>
    </source>
</evidence>
<evidence type="ECO:0000256" key="6">
    <source>
        <dbReference type="ARBA" id="ARBA00022989"/>
    </source>
</evidence>
<comment type="caution">
    <text evidence="10">The sequence shown here is derived from an EMBL/GenBank/DDBJ whole genome shotgun (WGS) entry which is preliminary data.</text>
</comment>
<proteinExistence type="predicted"/>
<evidence type="ECO:0000313" key="10">
    <source>
        <dbReference type="EMBL" id="CAK1586363.1"/>
    </source>
</evidence>
<accession>A0AAV1KTN8</accession>
<keyword evidence="2 8" id="KW-0812">Transmembrane</keyword>
<organism evidence="10 11">
    <name type="scientific">Parnassius mnemosyne</name>
    <name type="common">clouded apollo</name>
    <dbReference type="NCBI Taxonomy" id="213953"/>
    <lineage>
        <taxon>Eukaryota</taxon>
        <taxon>Metazoa</taxon>
        <taxon>Ecdysozoa</taxon>
        <taxon>Arthropoda</taxon>
        <taxon>Hexapoda</taxon>
        <taxon>Insecta</taxon>
        <taxon>Pterygota</taxon>
        <taxon>Neoptera</taxon>
        <taxon>Endopterygota</taxon>
        <taxon>Lepidoptera</taxon>
        <taxon>Glossata</taxon>
        <taxon>Ditrysia</taxon>
        <taxon>Papilionoidea</taxon>
        <taxon>Papilionidae</taxon>
        <taxon>Parnassiinae</taxon>
        <taxon>Parnassini</taxon>
        <taxon>Parnassius</taxon>
        <taxon>Driopa</taxon>
    </lineage>
</organism>
<dbReference type="EMBL" id="CAVLGL010000080">
    <property type="protein sequence ID" value="CAK1586363.1"/>
    <property type="molecule type" value="Genomic_DNA"/>
</dbReference>
<name>A0AAV1KTN8_9NEOP</name>
<dbReference type="InterPro" id="IPR013583">
    <property type="entry name" value="MCTP_C"/>
</dbReference>
<dbReference type="InterPro" id="IPR000008">
    <property type="entry name" value="C2_dom"/>
</dbReference>
<feature type="transmembrane region" description="Helical" evidence="8">
    <location>
        <begin position="553"/>
        <end position="578"/>
    </location>
</feature>
<sequence>MDNLRKLEANNMAKKHFPKLHERIQNKYIEMQRKIEKSKSIDMLTSLNENFVYTEPRRYMSTSDIRSDTPENFDNFENENKLLRKTMFIENMQENSAIYQDIYFNEAIVTELSSDIKQNGIFESEDNLSEKVFFSNMSNLSKTSLESLLEIDKESDESLPPPTQISKSLRNKIGSRIIAAKERRNASKEKRKEAREKVEKLIFTNTPDHDIERVFKRNKFATVTIALIEASGFENETTDEKWRFLCCRLRLGTEKRKSKLVKSNTSVVKWQELINITMYDETQLELSVWDREIIIGKTVIDLSLLKVEQTHRMRINLEGEASQIQLFTLLTISGASLNNTIVDLDDYQKLKSKINLKRRKYAWYHLCGKFSDVGWLSVIVYGAKGLSTSDCYCILKLNNERLFTHTEHKTNAPNWMKIFAFTVTDITSILEVIIWDEKKLEEVGKVSIPLLKIKTLSKKWYALKGVNQRERAKGNNPRILLEFDITWNLIKASVRVINPKEINLLQTEEKLDRRVFAKNINRAKAIISWIMNTFNIFKTMFEWESKRANVITLVAWLIFCWFFKIWMLPLLLLVPFALYKPSKNCILDIKKRFQQIPIEDDNNSKHEKEEKNLTLRQKINSLQEMIQTVQNVIGKFASLGESVKNLFNFSVPFLSCLAIFLILIITLVMYFIPLKYMLMTWGIHKFTRKILKPNRIPNNEILDLLSRVPDDETMLSCEEFIIEDLSDEDEQL</sequence>
<feature type="transmembrane region" description="Helical" evidence="8">
    <location>
        <begin position="649"/>
        <end position="672"/>
    </location>
</feature>
<feature type="domain" description="C2" evidence="9">
    <location>
        <begin position="222"/>
        <end position="314"/>
    </location>
</feature>
<keyword evidence="4" id="KW-0677">Repeat</keyword>
<dbReference type="SUPFAM" id="SSF49562">
    <property type="entry name" value="C2 domain (Calcium/lipid-binding domain, CaLB)"/>
    <property type="match status" value="2"/>
</dbReference>
<keyword evidence="5" id="KW-0106">Calcium</keyword>
<dbReference type="GO" id="GO:0016020">
    <property type="term" value="C:membrane"/>
    <property type="evidence" value="ECO:0007669"/>
    <property type="project" value="UniProtKB-SubCell"/>
</dbReference>
<dbReference type="GO" id="GO:0005509">
    <property type="term" value="F:calcium ion binding"/>
    <property type="evidence" value="ECO:0007669"/>
    <property type="project" value="TreeGrafter"/>
</dbReference>
<dbReference type="Gene3D" id="2.60.40.150">
    <property type="entry name" value="C2 domain"/>
    <property type="match status" value="2"/>
</dbReference>
<dbReference type="Pfam" id="PF00168">
    <property type="entry name" value="C2"/>
    <property type="match status" value="2"/>
</dbReference>
<keyword evidence="11" id="KW-1185">Reference proteome</keyword>
<evidence type="ECO:0000256" key="4">
    <source>
        <dbReference type="ARBA" id="ARBA00022737"/>
    </source>
</evidence>
<dbReference type="InterPro" id="IPR035892">
    <property type="entry name" value="C2_domain_sf"/>
</dbReference>
<dbReference type="SMART" id="SM00239">
    <property type="entry name" value="C2"/>
    <property type="match status" value="2"/>
</dbReference>
<evidence type="ECO:0000256" key="7">
    <source>
        <dbReference type="ARBA" id="ARBA00023136"/>
    </source>
</evidence>
<dbReference type="PANTHER" id="PTHR45911:SF4">
    <property type="entry name" value="MULTIPLE C2 AND TRANSMEMBRANE DOMAIN-CONTAINING PROTEIN"/>
    <property type="match status" value="1"/>
</dbReference>
<dbReference type="AlphaFoldDB" id="A0AAV1KTN8"/>
<protein>
    <recommendedName>
        <fullName evidence="9">C2 domain-containing protein</fullName>
    </recommendedName>
</protein>
<comment type="subcellular location">
    <subcellularLocation>
        <location evidence="1">Membrane</location>
        <topology evidence="1">Multi-pass membrane protein</topology>
    </subcellularLocation>
</comment>
<feature type="domain" description="C2" evidence="9">
    <location>
        <begin position="375"/>
        <end position="462"/>
    </location>
</feature>